<organism evidence="2 3">
    <name type="scientific">Pseudomonas amygdali pv. eriobotryae</name>
    <dbReference type="NCBI Taxonomy" id="129137"/>
    <lineage>
        <taxon>Bacteria</taxon>
        <taxon>Pseudomonadati</taxon>
        <taxon>Pseudomonadota</taxon>
        <taxon>Gammaproteobacteria</taxon>
        <taxon>Pseudomonadales</taxon>
        <taxon>Pseudomonadaceae</taxon>
        <taxon>Pseudomonas</taxon>
        <taxon>Pseudomonas amygdali</taxon>
    </lineage>
</organism>
<evidence type="ECO:0000313" key="3">
    <source>
        <dbReference type="Proteomes" id="UP000630864"/>
    </source>
</evidence>
<dbReference type="AlphaFoldDB" id="A0A9P3AFM4"/>
<protein>
    <submittedName>
        <fullName evidence="2">Uncharacterized protein</fullName>
    </submittedName>
</protein>
<feature type="region of interest" description="Disordered" evidence="1">
    <location>
        <begin position="24"/>
        <end position="48"/>
    </location>
</feature>
<dbReference type="Proteomes" id="UP000630864">
    <property type="component" value="Unassembled WGS sequence"/>
</dbReference>
<sequence length="83" mass="9490">MTIVPMLRVGMQFVTLCVTSLRRTEYSRSDAERGDDNQRHEIQPLQTQQGFPRAALEYGDCLLHACIKDFIADVQIGQFFQLA</sequence>
<name>A0A9P3AFM4_PSEA0</name>
<proteinExistence type="predicted"/>
<comment type="caution">
    <text evidence="2">The sequence shown here is derived from an EMBL/GenBank/DDBJ whole genome shotgun (WGS) entry which is preliminary data.</text>
</comment>
<evidence type="ECO:0000256" key="1">
    <source>
        <dbReference type="SAM" id="MobiDB-lite"/>
    </source>
</evidence>
<evidence type="ECO:0000313" key="2">
    <source>
        <dbReference type="EMBL" id="GFZ60806.1"/>
    </source>
</evidence>
<accession>A0A9P3AFM4</accession>
<dbReference type="EMBL" id="BMZW01000018">
    <property type="protein sequence ID" value="GFZ60806.1"/>
    <property type="molecule type" value="Genomic_DNA"/>
</dbReference>
<feature type="compositionally biased region" description="Basic and acidic residues" evidence="1">
    <location>
        <begin position="24"/>
        <end position="42"/>
    </location>
</feature>
<gene>
    <name evidence="2" type="ORF">PSE10A_33170</name>
</gene>
<reference evidence="2" key="1">
    <citation type="submission" date="2020-09" db="EMBL/GenBank/DDBJ databases">
        <title>Pseudomonas syringae pv. eriobotryae genome sequence causing loquat canker disease.</title>
        <authorList>
            <person name="Fukuda S."/>
            <person name="Tashiro H."/>
            <person name="Nagano Y."/>
        </authorList>
    </citation>
    <scope>NUCLEOTIDE SEQUENCE</scope>
    <source>
        <strain evidence="2">AM001</strain>
    </source>
</reference>